<comment type="caution">
    <text evidence="2">The sequence shown here is derived from an EMBL/GenBank/DDBJ whole genome shotgun (WGS) entry which is preliminary data.</text>
</comment>
<dbReference type="GO" id="GO:0016787">
    <property type="term" value="F:hydrolase activity"/>
    <property type="evidence" value="ECO:0007669"/>
    <property type="project" value="UniProtKB-KW"/>
</dbReference>
<evidence type="ECO:0000313" key="2">
    <source>
        <dbReference type="EMBL" id="RKN41338.1"/>
    </source>
</evidence>
<organism evidence="2 3">
    <name type="scientific">Streptomyces hoynatensis</name>
    <dbReference type="NCBI Taxonomy" id="1141874"/>
    <lineage>
        <taxon>Bacteria</taxon>
        <taxon>Bacillati</taxon>
        <taxon>Actinomycetota</taxon>
        <taxon>Actinomycetes</taxon>
        <taxon>Kitasatosporales</taxon>
        <taxon>Streptomycetaceae</taxon>
        <taxon>Streptomyces</taxon>
    </lineage>
</organism>
<dbReference type="InterPro" id="IPR023214">
    <property type="entry name" value="HAD_sf"/>
</dbReference>
<dbReference type="SUPFAM" id="SSF56784">
    <property type="entry name" value="HAD-like"/>
    <property type="match status" value="1"/>
</dbReference>
<reference evidence="2 3" key="1">
    <citation type="journal article" date="2014" name="Int. J. Syst. Evol. Microbiol.">
        <title>Streptomyces hoynatensis sp. nov., isolated from deep marine sediment.</title>
        <authorList>
            <person name="Veyisoglu A."/>
            <person name="Sahin N."/>
        </authorList>
    </citation>
    <scope>NUCLEOTIDE SEQUENCE [LARGE SCALE GENOMIC DNA]</scope>
    <source>
        <strain evidence="2 3">KCTC 29097</strain>
    </source>
</reference>
<evidence type="ECO:0000256" key="1">
    <source>
        <dbReference type="SAM" id="MobiDB-lite"/>
    </source>
</evidence>
<dbReference type="Gene3D" id="3.40.50.1000">
    <property type="entry name" value="HAD superfamily/HAD-like"/>
    <property type="match status" value="1"/>
</dbReference>
<keyword evidence="2" id="KW-0378">Hydrolase</keyword>
<dbReference type="InterPro" id="IPR036412">
    <property type="entry name" value="HAD-like_sf"/>
</dbReference>
<dbReference type="Pfam" id="PF13242">
    <property type="entry name" value="Hydrolase_like"/>
    <property type="match status" value="1"/>
</dbReference>
<protein>
    <submittedName>
        <fullName evidence="2">HAD family hydrolase</fullName>
    </submittedName>
</protein>
<proteinExistence type="predicted"/>
<name>A0A3A9YZ74_9ACTN</name>
<keyword evidence="3" id="KW-1185">Reference proteome</keyword>
<dbReference type="Proteomes" id="UP000272474">
    <property type="component" value="Unassembled WGS sequence"/>
</dbReference>
<accession>A0A3A9YZ74</accession>
<gene>
    <name evidence="2" type="ORF">D7294_15645</name>
</gene>
<dbReference type="AlphaFoldDB" id="A0A3A9YZ74"/>
<dbReference type="EMBL" id="RBAL01000008">
    <property type="protein sequence ID" value="RKN41338.1"/>
    <property type="molecule type" value="Genomic_DNA"/>
</dbReference>
<dbReference type="OrthoDB" id="9781769at2"/>
<feature type="region of interest" description="Disordered" evidence="1">
    <location>
        <begin position="1"/>
        <end position="60"/>
    </location>
</feature>
<evidence type="ECO:0000313" key="3">
    <source>
        <dbReference type="Proteomes" id="UP000272474"/>
    </source>
</evidence>
<sequence length="231" mass="24076">MRVAGHAPPFRLPVRATLRARRRPCRPAGASPEPVRADPPGRGAGKERGAEAGTARRSAAPRAVHALDDAIVSDFYAAAQKREGRMKEVGTCLPGAVQAISAIHEGPAAQSVVTGNIRSIAKVKLGAFDLAHLLDLEVGGYGDEGSDRADLVRLARRRAEDTYRTSFAEARIFVIGDTPHDVKGAHDAGAFAIGVATGGSSADVLQECGADLVLADLTNVDALRKAVFGLG</sequence>
<feature type="compositionally biased region" description="Low complexity" evidence="1">
    <location>
        <begin position="51"/>
        <end position="60"/>
    </location>
</feature>